<dbReference type="EMBL" id="LCGH01000001">
    <property type="protein sequence ID" value="KKT11844.1"/>
    <property type="molecule type" value="Genomic_DNA"/>
</dbReference>
<keyword evidence="4 7" id="KW-0573">Peptidoglycan synthesis</keyword>
<dbReference type="Gene3D" id="3.40.50.1860">
    <property type="match status" value="2"/>
</dbReference>
<dbReference type="PATRIC" id="fig|1618778.3.peg.57"/>
<feature type="binding site" evidence="7">
    <location>
        <begin position="79"/>
        <end position="80"/>
    </location>
    <ligand>
        <name>substrate</name>
    </ligand>
</feature>
<dbReference type="SUPFAM" id="SSF53681">
    <property type="entry name" value="Aspartate/glutamate racemase"/>
    <property type="match status" value="2"/>
</dbReference>
<comment type="pathway">
    <text evidence="7">Cell wall biogenesis; peptidoglycan biosynthesis.</text>
</comment>
<dbReference type="FunFam" id="3.40.50.1860:FF:000001">
    <property type="entry name" value="Glutamate racemase"/>
    <property type="match status" value="1"/>
</dbReference>
<organism evidence="8 9">
    <name type="scientific">Candidatus Nomurabacteria bacterium GW2011_GWF2_43_24</name>
    <dbReference type="NCBI Taxonomy" id="1618778"/>
    <lineage>
        <taxon>Bacteria</taxon>
        <taxon>Candidatus Nomuraibacteriota</taxon>
    </lineage>
</organism>
<dbReference type="Pfam" id="PF01177">
    <property type="entry name" value="Asp_Glu_race"/>
    <property type="match status" value="1"/>
</dbReference>
<dbReference type="GO" id="GO:0008360">
    <property type="term" value="P:regulation of cell shape"/>
    <property type="evidence" value="ECO:0007669"/>
    <property type="project" value="UniProtKB-KW"/>
</dbReference>
<keyword evidence="5 7" id="KW-0413">Isomerase</keyword>
<evidence type="ECO:0000256" key="7">
    <source>
        <dbReference type="HAMAP-Rule" id="MF_00258"/>
    </source>
</evidence>
<proteinExistence type="inferred from homology"/>
<evidence type="ECO:0000256" key="1">
    <source>
        <dbReference type="ARBA" id="ARBA00001602"/>
    </source>
</evidence>
<dbReference type="UniPathway" id="UPA00219"/>
<keyword evidence="6 7" id="KW-0961">Cell wall biogenesis/degradation</keyword>
<feature type="active site" description="Proton donor/acceptor" evidence="7">
    <location>
        <position position="188"/>
    </location>
</feature>
<dbReference type="PROSITE" id="PS00924">
    <property type="entry name" value="ASP_GLU_RACEMASE_2"/>
    <property type="match status" value="1"/>
</dbReference>
<dbReference type="InterPro" id="IPR004391">
    <property type="entry name" value="Glu_race"/>
</dbReference>
<dbReference type="GO" id="GO:0009252">
    <property type="term" value="P:peptidoglycan biosynthetic process"/>
    <property type="evidence" value="ECO:0007669"/>
    <property type="project" value="UniProtKB-UniRule"/>
</dbReference>
<dbReference type="GO" id="GO:0008881">
    <property type="term" value="F:glutamate racemase activity"/>
    <property type="evidence" value="ECO:0007669"/>
    <property type="project" value="UniProtKB-UniRule"/>
</dbReference>
<protein>
    <recommendedName>
        <fullName evidence="2 7">Glutamate racemase</fullName>
        <ecNumber evidence="2 7">5.1.1.3</ecNumber>
    </recommendedName>
</protein>
<feature type="binding site" evidence="7">
    <location>
        <begin position="14"/>
        <end position="15"/>
    </location>
    <ligand>
        <name>substrate</name>
    </ligand>
</feature>
<dbReference type="PANTHER" id="PTHR21198:SF3">
    <property type="entry name" value="GLUTAMATE RACEMASE"/>
    <property type="match status" value="1"/>
</dbReference>
<comment type="similarity">
    <text evidence="7">Belongs to the aspartate/glutamate racemases family.</text>
</comment>
<dbReference type="InterPro" id="IPR033134">
    <property type="entry name" value="Asp/Glu_racemase_AS_2"/>
</dbReference>
<evidence type="ECO:0000256" key="2">
    <source>
        <dbReference type="ARBA" id="ARBA00013090"/>
    </source>
</evidence>
<comment type="caution">
    <text evidence="8">The sequence shown here is derived from an EMBL/GenBank/DDBJ whole genome shotgun (WGS) entry which is preliminary data.</text>
</comment>
<evidence type="ECO:0000256" key="5">
    <source>
        <dbReference type="ARBA" id="ARBA00023235"/>
    </source>
</evidence>
<dbReference type="NCBIfam" id="TIGR00067">
    <property type="entry name" value="glut_race"/>
    <property type="match status" value="1"/>
</dbReference>
<evidence type="ECO:0000256" key="3">
    <source>
        <dbReference type="ARBA" id="ARBA00022960"/>
    </source>
</evidence>
<reference evidence="8 9" key="1">
    <citation type="journal article" date="2015" name="Nature">
        <title>rRNA introns, odd ribosomes, and small enigmatic genomes across a large radiation of phyla.</title>
        <authorList>
            <person name="Brown C.T."/>
            <person name="Hug L.A."/>
            <person name="Thomas B.C."/>
            <person name="Sharon I."/>
            <person name="Castelle C.J."/>
            <person name="Singh A."/>
            <person name="Wilkins M.J."/>
            <person name="Williams K.H."/>
            <person name="Banfield J.F."/>
        </authorList>
    </citation>
    <scope>NUCLEOTIDE SEQUENCE [LARGE SCALE GENOMIC DNA]</scope>
</reference>
<dbReference type="InterPro" id="IPR001920">
    <property type="entry name" value="Asp/Glu_race"/>
</dbReference>
<sequence>MRNTKNNRPIGVFDSGVGGLSVLIELEKILPRENFVFLADQLHVPYGEKSKSELVGLAYRIVDFFINKHDAKMVVIACNTSTCYSIDALRRKYSLPIIGTVPAVKPASEKTKSGAIAVISTPATSKSRVLKKLIEDNCWGMEVFNVGCKNLENAVEKGNIDNPRVHILLKKYLKKIKNSKIDYLVLGCTHYPFLKKSIRKYVKPPVKLLDGGFSIAKRVGFLLKTNFLKTGKKTKGKTLYLTTGNSAKFSKVAGKLLNKTIKSKTVKI</sequence>
<comment type="catalytic activity">
    <reaction evidence="1 7">
        <text>L-glutamate = D-glutamate</text>
        <dbReference type="Rhea" id="RHEA:12813"/>
        <dbReference type="ChEBI" id="CHEBI:29985"/>
        <dbReference type="ChEBI" id="CHEBI:29986"/>
        <dbReference type="EC" id="5.1.1.3"/>
    </reaction>
</comment>
<accession>A0A0G1HLV8</accession>
<feature type="binding site" evidence="7">
    <location>
        <begin position="46"/>
        <end position="47"/>
    </location>
    <ligand>
        <name>substrate</name>
    </ligand>
</feature>
<gene>
    <name evidence="7" type="primary">murI</name>
    <name evidence="8" type="ORF">UV91_C0001G0056</name>
</gene>
<dbReference type="PANTHER" id="PTHR21198">
    <property type="entry name" value="GLUTAMATE RACEMASE"/>
    <property type="match status" value="1"/>
</dbReference>
<evidence type="ECO:0000256" key="6">
    <source>
        <dbReference type="ARBA" id="ARBA00023316"/>
    </source>
</evidence>
<dbReference type="Proteomes" id="UP000033907">
    <property type="component" value="Unassembled WGS sequence"/>
</dbReference>
<dbReference type="HAMAP" id="MF_00258">
    <property type="entry name" value="Glu_racemase"/>
    <property type="match status" value="1"/>
</dbReference>
<dbReference type="EC" id="5.1.1.3" evidence="2 7"/>
<evidence type="ECO:0000313" key="9">
    <source>
        <dbReference type="Proteomes" id="UP000033907"/>
    </source>
</evidence>
<dbReference type="AlphaFoldDB" id="A0A0G1HLV8"/>
<name>A0A0G1HLV8_9BACT</name>
<keyword evidence="3 7" id="KW-0133">Cell shape</keyword>
<evidence type="ECO:0000313" key="8">
    <source>
        <dbReference type="EMBL" id="KKT11844.1"/>
    </source>
</evidence>
<feature type="binding site" evidence="7">
    <location>
        <begin position="189"/>
        <end position="190"/>
    </location>
    <ligand>
        <name>substrate</name>
    </ligand>
</feature>
<evidence type="ECO:0000256" key="4">
    <source>
        <dbReference type="ARBA" id="ARBA00022984"/>
    </source>
</evidence>
<dbReference type="GO" id="GO:0071555">
    <property type="term" value="P:cell wall organization"/>
    <property type="evidence" value="ECO:0007669"/>
    <property type="project" value="UniProtKB-KW"/>
</dbReference>
<feature type="active site" description="Proton donor/acceptor" evidence="7">
    <location>
        <position position="78"/>
    </location>
</feature>
<dbReference type="InterPro" id="IPR015942">
    <property type="entry name" value="Asp/Glu/hydantoin_racemase"/>
</dbReference>
<comment type="function">
    <text evidence="7">Provides the (R)-glutamate required for cell wall biosynthesis.</text>
</comment>